<dbReference type="CDD" id="cd12797">
    <property type="entry name" value="M23_peptidase"/>
    <property type="match status" value="1"/>
</dbReference>
<evidence type="ECO:0000256" key="2">
    <source>
        <dbReference type="ARBA" id="ARBA00004196"/>
    </source>
</evidence>
<dbReference type="FunFam" id="2.70.70.10:FF:000002">
    <property type="entry name" value="Murein DD-endopeptidase MepM"/>
    <property type="match status" value="1"/>
</dbReference>
<protein>
    <submittedName>
        <fullName evidence="10">Murein DD-endopeptidase</fullName>
    </submittedName>
</protein>
<dbReference type="Pfam" id="PF01551">
    <property type="entry name" value="Peptidase_M23"/>
    <property type="match status" value="1"/>
</dbReference>
<comment type="cofactor">
    <cofactor evidence="1">
        <name>Zn(2+)</name>
        <dbReference type="ChEBI" id="CHEBI:29105"/>
    </cofactor>
</comment>
<dbReference type="InterPro" id="IPR011055">
    <property type="entry name" value="Dup_hybrid_motif"/>
</dbReference>
<evidence type="ECO:0000256" key="7">
    <source>
        <dbReference type="ARBA" id="ARBA00023049"/>
    </source>
</evidence>
<feature type="domain" description="Csd3-like second N-terminal" evidence="9">
    <location>
        <begin position="185"/>
        <end position="307"/>
    </location>
</feature>
<comment type="subcellular location">
    <subcellularLocation>
        <location evidence="2">Cell envelope</location>
    </subcellularLocation>
</comment>
<evidence type="ECO:0000313" key="11">
    <source>
        <dbReference type="Proteomes" id="UP000199527"/>
    </source>
</evidence>
<keyword evidence="6" id="KW-0862">Zinc</keyword>
<dbReference type="AlphaFoldDB" id="A0A1G8ULT1"/>
<evidence type="ECO:0000256" key="4">
    <source>
        <dbReference type="ARBA" id="ARBA00022723"/>
    </source>
</evidence>
<keyword evidence="4" id="KW-0479">Metal-binding</keyword>
<keyword evidence="11" id="KW-1185">Reference proteome</keyword>
<evidence type="ECO:0000259" key="8">
    <source>
        <dbReference type="Pfam" id="PF01551"/>
    </source>
</evidence>
<keyword evidence="3" id="KW-0645">Protease</keyword>
<keyword evidence="5" id="KW-0378">Hydrolase</keyword>
<dbReference type="GO" id="GO:0006508">
    <property type="term" value="P:proteolysis"/>
    <property type="evidence" value="ECO:0007669"/>
    <property type="project" value="UniProtKB-KW"/>
</dbReference>
<accession>A0A1G8ULT1</accession>
<dbReference type="PANTHER" id="PTHR21666:SF292">
    <property type="entry name" value="MUREIN DD-ENDOPEPTIDASE MEPM"/>
    <property type="match status" value="1"/>
</dbReference>
<dbReference type="Pfam" id="PF19425">
    <property type="entry name" value="Csd3_N2"/>
    <property type="match status" value="1"/>
</dbReference>
<dbReference type="SUPFAM" id="SSF51261">
    <property type="entry name" value="Duplicated hybrid motif"/>
    <property type="match status" value="1"/>
</dbReference>
<dbReference type="Proteomes" id="UP000199527">
    <property type="component" value="Unassembled WGS sequence"/>
</dbReference>
<proteinExistence type="predicted"/>
<dbReference type="Gene3D" id="3.10.450.350">
    <property type="match status" value="2"/>
</dbReference>
<organism evidence="10 11">
    <name type="scientific">Ferrimonas sediminum</name>
    <dbReference type="NCBI Taxonomy" id="718193"/>
    <lineage>
        <taxon>Bacteria</taxon>
        <taxon>Pseudomonadati</taxon>
        <taxon>Pseudomonadota</taxon>
        <taxon>Gammaproteobacteria</taxon>
        <taxon>Alteromonadales</taxon>
        <taxon>Ferrimonadaceae</taxon>
        <taxon>Ferrimonas</taxon>
    </lineage>
</organism>
<evidence type="ECO:0000256" key="5">
    <source>
        <dbReference type="ARBA" id="ARBA00022801"/>
    </source>
</evidence>
<reference evidence="11" key="1">
    <citation type="submission" date="2016-10" db="EMBL/GenBank/DDBJ databases">
        <authorList>
            <person name="Varghese N."/>
            <person name="Submissions S."/>
        </authorList>
    </citation>
    <scope>NUCLEOTIDE SEQUENCE [LARGE SCALE GENOMIC DNA]</scope>
    <source>
        <strain evidence="11">DSM 23317</strain>
    </source>
</reference>
<keyword evidence="7" id="KW-0482">Metalloprotease</keyword>
<dbReference type="InterPro" id="IPR045834">
    <property type="entry name" value="Csd3_N2"/>
</dbReference>
<sequence>MFPVRSLVILFDIAQATGQFVLQILRIIVMERAVRQKLQALDFRAIQPWWLMAGALSIALYALLPSSQHGQIMLPDLTTEPVPELVNFDSVALPETLSYEIAKGDNLSRIFSLIGISQKQMYQVLEADYSVLALDTLKVGDRLNFWLDEADNDLQKLELVFNPAHKVRFTQVAPGEYEVEEIRLDGQWLSTGIRGEVKGSFARVAQQAGLNANDVAEIENLFKDKLNFRRDLRAGDQFGVVRRSQFVDDVATGNHEILAVSFVLRGKEVDAFRHIDGQFYDADGNSLQRAFLARPFNGKYRISDHFNRHRKHPVTGRVKPHNGTDWALPGGTPLLAAGDGVVTRVENHPYAGRYVVIDHGGRYRTRYLHMSKIQVRKGQRVSRGQRIGLSGATGRVTGAHLHYEFHINGRPVDALKADIPMASSMAKKERQAYYAQAHQYREIMGIVQ</sequence>
<dbReference type="EMBL" id="FNEM01000009">
    <property type="protein sequence ID" value="SDJ53950.1"/>
    <property type="molecule type" value="Genomic_DNA"/>
</dbReference>
<dbReference type="InterPro" id="IPR050570">
    <property type="entry name" value="Cell_wall_metabolism_enzyme"/>
</dbReference>
<dbReference type="Gene3D" id="2.70.70.10">
    <property type="entry name" value="Glucose Permease (Domain IIA)"/>
    <property type="match status" value="1"/>
</dbReference>
<evidence type="ECO:0000256" key="1">
    <source>
        <dbReference type="ARBA" id="ARBA00001947"/>
    </source>
</evidence>
<evidence type="ECO:0000256" key="3">
    <source>
        <dbReference type="ARBA" id="ARBA00022670"/>
    </source>
</evidence>
<dbReference type="GO" id="GO:0030313">
    <property type="term" value="C:cell envelope"/>
    <property type="evidence" value="ECO:0007669"/>
    <property type="project" value="UniProtKB-SubCell"/>
</dbReference>
<evidence type="ECO:0000259" key="9">
    <source>
        <dbReference type="Pfam" id="PF19425"/>
    </source>
</evidence>
<dbReference type="InterPro" id="IPR016047">
    <property type="entry name" value="M23ase_b-sheet_dom"/>
</dbReference>
<dbReference type="GO" id="GO:0046872">
    <property type="term" value="F:metal ion binding"/>
    <property type="evidence" value="ECO:0007669"/>
    <property type="project" value="UniProtKB-KW"/>
</dbReference>
<name>A0A1G8ULT1_9GAMM</name>
<dbReference type="PANTHER" id="PTHR21666">
    <property type="entry name" value="PEPTIDASE-RELATED"/>
    <property type="match status" value="1"/>
</dbReference>
<dbReference type="GO" id="GO:0004222">
    <property type="term" value="F:metalloendopeptidase activity"/>
    <property type="evidence" value="ECO:0007669"/>
    <property type="project" value="TreeGrafter"/>
</dbReference>
<evidence type="ECO:0000313" key="10">
    <source>
        <dbReference type="EMBL" id="SDJ53950.1"/>
    </source>
</evidence>
<evidence type="ECO:0000256" key="6">
    <source>
        <dbReference type="ARBA" id="ARBA00022833"/>
    </source>
</evidence>
<gene>
    <name evidence="10" type="ORF">SAMN04488540_109110</name>
</gene>
<feature type="domain" description="M23ase beta-sheet core" evidence="8">
    <location>
        <begin position="320"/>
        <end position="413"/>
    </location>
</feature>